<sequence>MLSVLCLCLLGLVYQTQAKAVFAHFMVANSANFTRKHWEADIGAAKAAHIDAFALNTGYGGANTTKLLNDAFSVAGSLDFKLFLSLDYSAGGWPEDQVVAYLKNYTTHPAYFKDTPTNEPLVSTFEGYQSMGDWNNIKRKVNVSLIPDWSTKSPQELANNGVVDGLMSWDAWPWGNQPMNTTSDEDYLTALKPHNKPYIMPVSPWFYTDMVRYDKNWVWQGDDLWYERWQQVVQLQPEFVEIITWNDFGESHYIGPIHENELGIFEYGGSPFNYAEGFPHDGWRMFLPYVVEEYKSAGSGVVDDEGVVVWYRLTPGSACPAGQTTGNAESQGQDTMAPGKVLTDRVFFSALLDSQAEVRVSIGGGANDTVQWSDSPKGGGKGLYHGNVEMDNRTGEVVVTVSRSGKFVAQVLGEKITKDCPHKLTNWNAWVGSATTNGSNASTSRASLDESGAAMGSRVLTVLMQMMVVVWVGWFAV</sequence>
<dbReference type="Pfam" id="PF03659">
    <property type="entry name" value="Glyco_hydro_71"/>
    <property type="match status" value="1"/>
</dbReference>
<organism evidence="2 3">
    <name type="scientific">Aspergillus ellipticus CBS 707.79</name>
    <dbReference type="NCBI Taxonomy" id="1448320"/>
    <lineage>
        <taxon>Eukaryota</taxon>
        <taxon>Fungi</taxon>
        <taxon>Dikarya</taxon>
        <taxon>Ascomycota</taxon>
        <taxon>Pezizomycotina</taxon>
        <taxon>Eurotiomycetes</taxon>
        <taxon>Eurotiomycetidae</taxon>
        <taxon>Eurotiales</taxon>
        <taxon>Aspergillaceae</taxon>
        <taxon>Aspergillus</taxon>
        <taxon>Aspergillus subgen. Circumdati</taxon>
    </lineage>
</organism>
<evidence type="ECO:0000313" key="2">
    <source>
        <dbReference type="EMBL" id="PYH91334.1"/>
    </source>
</evidence>
<dbReference type="VEuPathDB" id="FungiDB:BO71DRAFT_486379"/>
<evidence type="ECO:0000313" key="3">
    <source>
        <dbReference type="Proteomes" id="UP000247810"/>
    </source>
</evidence>
<reference evidence="2 3" key="1">
    <citation type="submission" date="2018-02" db="EMBL/GenBank/DDBJ databases">
        <title>The genomes of Aspergillus section Nigri reveals drivers in fungal speciation.</title>
        <authorList>
            <consortium name="DOE Joint Genome Institute"/>
            <person name="Vesth T.C."/>
            <person name="Nybo J."/>
            <person name="Theobald S."/>
            <person name="Brandl J."/>
            <person name="Frisvad J.C."/>
            <person name="Nielsen K.F."/>
            <person name="Lyhne E.K."/>
            <person name="Kogle M.E."/>
            <person name="Kuo A."/>
            <person name="Riley R."/>
            <person name="Clum A."/>
            <person name="Nolan M."/>
            <person name="Lipzen A."/>
            <person name="Salamov A."/>
            <person name="Henrissat B."/>
            <person name="Wiebenga A."/>
            <person name="De vries R.P."/>
            <person name="Grigoriev I.V."/>
            <person name="Mortensen U.H."/>
            <person name="Andersen M.R."/>
            <person name="Baker S.E."/>
        </authorList>
    </citation>
    <scope>NUCLEOTIDE SEQUENCE [LARGE SCALE GENOMIC DNA]</scope>
    <source>
        <strain evidence="2 3">CBS 707.79</strain>
    </source>
</reference>
<accession>A0A319D259</accession>
<keyword evidence="1" id="KW-0732">Signal</keyword>
<evidence type="ECO:0000256" key="1">
    <source>
        <dbReference type="SAM" id="SignalP"/>
    </source>
</evidence>
<dbReference type="Gene3D" id="3.20.20.80">
    <property type="entry name" value="Glycosidases"/>
    <property type="match status" value="1"/>
</dbReference>
<feature type="chain" id="PRO_5016431083" evidence="1">
    <location>
        <begin position="19"/>
        <end position="477"/>
    </location>
</feature>
<dbReference type="GO" id="GO:0051118">
    <property type="term" value="F:glucan endo-1,3-alpha-glucosidase activity"/>
    <property type="evidence" value="ECO:0007669"/>
    <property type="project" value="InterPro"/>
</dbReference>
<feature type="signal peptide" evidence="1">
    <location>
        <begin position="1"/>
        <end position="18"/>
    </location>
</feature>
<gene>
    <name evidence="2" type="ORF">BO71DRAFT_486379</name>
</gene>
<dbReference type="STRING" id="1448320.A0A319D259"/>
<dbReference type="AlphaFoldDB" id="A0A319D259"/>
<dbReference type="Proteomes" id="UP000247810">
    <property type="component" value="Unassembled WGS sequence"/>
</dbReference>
<keyword evidence="3" id="KW-1185">Reference proteome</keyword>
<dbReference type="PANTHER" id="PTHR43173:SF33">
    <property type="entry name" value="ASCUS WALL ENDO-1,3-ALPHA-GLUCANASE-RELATED"/>
    <property type="match status" value="1"/>
</dbReference>
<dbReference type="CDD" id="cd11577">
    <property type="entry name" value="GH71"/>
    <property type="match status" value="1"/>
</dbReference>
<name>A0A319D259_9EURO</name>
<dbReference type="InterPro" id="IPR051130">
    <property type="entry name" value="Mito_struct-func_regulator"/>
</dbReference>
<protein>
    <submittedName>
        <fullName evidence="2">Alpha-1,3-glucanase</fullName>
    </submittedName>
</protein>
<dbReference type="InterPro" id="IPR005197">
    <property type="entry name" value="Glyco_hydro_71"/>
</dbReference>
<dbReference type="EMBL" id="KZ825949">
    <property type="protein sequence ID" value="PYH91334.1"/>
    <property type="molecule type" value="Genomic_DNA"/>
</dbReference>
<dbReference type="OrthoDB" id="1046782at2759"/>
<dbReference type="PANTHER" id="PTHR43173">
    <property type="entry name" value="ABC1 FAMILY PROTEIN"/>
    <property type="match status" value="1"/>
</dbReference>
<proteinExistence type="predicted"/>